<dbReference type="GO" id="GO:0016747">
    <property type="term" value="F:acyltransferase activity, transferring groups other than amino-acyl groups"/>
    <property type="evidence" value="ECO:0007669"/>
    <property type="project" value="InterPro"/>
</dbReference>
<dbReference type="Pfam" id="PF00583">
    <property type="entry name" value="Acetyltransf_1"/>
    <property type="match status" value="1"/>
</dbReference>
<dbReference type="AlphaFoldDB" id="A0A8I2C085"/>
<proteinExistence type="predicted"/>
<comment type="caution">
    <text evidence="2">The sequence shown here is derived from an EMBL/GenBank/DDBJ whole genome shotgun (WGS) entry which is preliminary data.</text>
</comment>
<feature type="domain" description="N-acetyltransferase" evidence="1">
    <location>
        <begin position="25"/>
        <end position="209"/>
    </location>
</feature>
<evidence type="ECO:0000313" key="3">
    <source>
        <dbReference type="Proteomes" id="UP000673383"/>
    </source>
</evidence>
<evidence type="ECO:0000259" key="1">
    <source>
        <dbReference type="PROSITE" id="PS51186"/>
    </source>
</evidence>
<reference evidence="2" key="1">
    <citation type="submission" date="2021-02" db="EMBL/GenBank/DDBJ databases">
        <title>Genomic Encyclopedia of Type Strains, Phase IV (KMG-V): Genome sequencing to study the core and pangenomes of soil and plant-associated prokaryotes.</title>
        <authorList>
            <person name="Whitman W."/>
        </authorList>
    </citation>
    <scope>NUCLEOTIDE SEQUENCE</scope>
    <source>
        <strain evidence="2">USDA 406</strain>
    </source>
</reference>
<keyword evidence="2" id="KW-0808">Transferase</keyword>
<protein>
    <submittedName>
        <fullName evidence="2">GNAT superfamily N-acetyltransferase</fullName>
    </submittedName>
</protein>
<name>A0A8I2C085_BRAEL</name>
<evidence type="ECO:0000313" key="2">
    <source>
        <dbReference type="EMBL" id="MBP1293540.1"/>
    </source>
</evidence>
<dbReference type="InterPro" id="IPR000182">
    <property type="entry name" value="GNAT_dom"/>
</dbReference>
<dbReference type="Proteomes" id="UP000673383">
    <property type="component" value="Unassembled WGS sequence"/>
</dbReference>
<accession>A0A8I2C085</accession>
<dbReference type="SUPFAM" id="SSF55729">
    <property type="entry name" value="Acyl-CoA N-acyltransferases (Nat)"/>
    <property type="match status" value="1"/>
</dbReference>
<dbReference type="RefSeq" id="WP_172646729.1">
    <property type="nucleotide sequence ID" value="NZ_CP126003.1"/>
</dbReference>
<dbReference type="PROSITE" id="PS51186">
    <property type="entry name" value="GNAT"/>
    <property type="match status" value="1"/>
</dbReference>
<organism evidence="2 3">
    <name type="scientific">Bradyrhizobium elkanii</name>
    <dbReference type="NCBI Taxonomy" id="29448"/>
    <lineage>
        <taxon>Bacteria</taxon>
        <taxon>Pseudomonadati</taxon>
        <taxon>Pseudomonadota</taxon>
        <taxon>Alphaproteobacteria</taxon>
        <taxon>Hyphomicrobiales</taxon>
        <taxon>Nitrobacteraceae</taxon>
        <taxon>Bradyrhizobium</taxon>
    </lineage>
</organism>
<dbReference type="CDD" id="cd04301">
    <property type="entry name" value="NAT_SF"/>
    <property type="match status" value="1"/>
</dbReference>
<dbReference type="Gene3D" id="3.40.630.30">
    <property type="match status" value="1"/>
</dbReference>
<gene>
    <name evidence="2" type="ORF">JOH49_003293</name>
</gene>
<sequence>MAKAKKAVVTMAGKTARAGSRFKKLVIRPLTDKDWPAISSLFGDKGACGGCWCMYWRVERGGRTWDDMRGEKARTHFQRLVRSGKVHGLLAVEEGTPIGWACLGPYEDFPRLATVRAIRHARPAKTWSVVCFYIPSRHRNRGLATRLLVAARKFAKASGAAVVEGYPVATSAGSQLPGAFAWTGTPKMFANAGFAKVADDQAALRVWVS</sequence>
<dbReference type="EMBL" id="JAFICZ010000001">
    <property type="protein sequence ID" value="MBP1293540.1"/>
    <property type="molecule type" value="Genomic_DNA"/>
</dbReference>
<dbReference type="InterPro" id="IPR016181">
    <property type="entry name" value="Acyl_CoA_acyltransferase"/>
</dbReference>